<sequence length="417" mass="45056">MKACPKCETPWDDGKRFCPYHGLPLVPLPEPAPVPVDAEVTARMSEQERAQLFTPQFPIAESPSSGRLAAPASATPSETTASSEAAVWSVDDPPTLKSQRQKPPPEPDTVIPPTVIVSPAATPPEQTEAAPKPSVTDTFIPPTVVVAPAEVEAILRAQAGASLPVTSRPEAEALPVTGKVDAIPTALVDPSATHHLLCMELEPVKPPASAPPPAAAAGDDVGFILDLEKSSTRLPPPPQATEPPPGGTASPVGRNLTPSAVPSLVTPPSPTLKRRTAVQYFKLFNERKKVMQQFVHGLDPRCVTITEGHSNQEELLMHRYDLTFRYLASQRTFPLVVILQRKPVYDLITSVDLYEIGESPRLREERTKSLGGECKSTPNGVVYHLSYDEELPTEQFGDWLQKTFQEIAKLLPGLSFP</sequence>
<feature type="compositionally biased region" description="Low complexity" evidence="1">
    <location>
        <begin position="108"/>
        <end position="131"/>
    </location>
</feature>
<name>A0ABX8B420_9BACT</name>
<organism evidence="2 3">
    <name type="scientific">Chloracidobacterium sp. N</name>
    <dbReference type="NCBI Taxonomy" id="2821540"/>
    <lineage>
        <taxon>Bacteria</taxon>
        <taxon>Pseudomonadati</taxon>
        <taxon>Acidobacteriota</taxon>
        <taxon>Terriglobia</taxon>
        <taxon>Terriglobales</taxon>
        <taxon>Acidobacteriaceae</taxon>
        <taxon>Chloracidobacterium</taxon>
        <taxon>Chloracidobacterium aggregatum</taxon>
    </lineage>
</organism>
<feature type="compositionally biased region" description="Low complexity" evidence="1">
    <location>
        <begin position="69"/>
        <end position="86"/>
    </location>
</feature>
<protein>
    <submittedName>
        <fullName evidence="2">Uncharacterized protein</fullName>
    </submittedName>
</protein>
<evidence type="ECO:0000256" key="1">
    <source>
        <dbReference type="SAM" id="MobiDB-lite"/>
    </source>
</evidence>
<proteinExistence type="predicted"/>
<evidence type="ECO:0000313" key="2">
    <source>
        <dbReference type="EMBL" id="QUV95723.1"/>
    </source>
</evidence>
<feature type="region of interest" description="Disordered" evidence="1">
    <location>
        <begin position="229"/>
        <end position="270"/>
    </location>
</feature>
<feature type="compositionally biased region" description="Pro residues" evidence="1">
    <location>
        <begin position="234"/>
        <end position="246"/>
    </location>
</feature>
<accession>A0ABX8B420</accession>
<keyword evidence="3" id="KW-1185">Reference proteome</keyword>
<dbReference type="Proteomes" id="UP000677668">
    <property type="component" value="Chromosome 2"/>
</dbReference>
<dbReference type="RefSeq" id="WP_211423931.1">
    <property type="nucleotide sequence ID" value="NZ_CP072643.1"/>
</dbReference>
<dbReference type="EMBL" id="CP072643">
    <property type="protein sequence ID" value="QUV95723.1"/>
    <property type="molecule type" value="Genomic_DNA"/>
</dbReference>
<evidence type="ECO:0000313" key="3">
    <source>
        <dbReference type="Proteomes" id="UP000677668"/>
    </source>
</evidence>
<feature type="region of interest" description="Disordered" evidence="1">
    <location>
        <begin position="54"/>
        <end position="135"/>
    </location>
</feature>
<reference evidence="2 3" key="1">
    <citation type="submission" date="2021-03" db="EMBL/GenBank/DDBJ databases">
        <title>Genomic and phenotypic characterization of Chloracidobacterium isolates provides evidence for multiple species.</title>
        <authorList>
            <person name="Saini M.K."/>
            <person name="Costas A.M.G."/>
            <person name="Tank M."/>
            <person name="Bryant D.A."/>
        </authorList>
    </citation>
    <scope>NUCLEOTIDE SEQUENCE [LARGE SCALE GENOMIC DNA]</scope>
    <source>
        <strain evidence="2 3">N</strain>
    </source>
</reference>
<gene>
    <name evidence="2" type="ORF">J8C05_12945</name>
</gene>